<evidence type="ECO:0000313" key="2">
    <source>
        <dbReference type="EMBL" id="OJD12353.1"/>
    </source>
</evidence>
<accession>A0A1J9P6R3</accession>
<keyword evidence="3" id="KW-1185">Reference proteome</keyword>
<dbReference type="EMBL" id="LGTZ01002608">
    <property type="protein sequence ID" value="OJD12353.1"/>
    <property type="molecule type" value="Genomic_DNA"/>
</dbReference>
<organism evidence="2 3">
    <name type="scientific">Blastomyces percursus</name>
    <dbReference type="NCBI Taxonomy" id="1658174"/>
    <lineage>
        <taxon>Eukaryota</taxon>
        <taxon>Fungi</taxon>
        <taxon>Dikarya</taxon>
        <taxon>Ascomycota</taxon>
        <taxon>Pezizomycotina</taxon>
        <taxon>Eurotiomycetes</taxon>
        <taxon>Eurotiomycetidae</taxon>
        <taxon>Onygenales</taxon>
        <taxon>Ajellomycetaceae</taxon>
        <taxon>Blastomyces</taxon>
    </lineage>
</organism>
<feature type="region of interest" description="Disordered" evidence="1">
    <location>
        <begin position="25"/>
        <end position="65"/>
    </location>
</feature>
<feature type="compositionally biased region" description="Acidic residues" evidence="1">
    <location>
        <begin position="56"/>
        <end position="65"/>
    </location>
</feature>
<protein>
    <submittedName>
        <fullName evidence="2">Uncharacterized protein</fullName>
    </submittedName>
</protein>
<dbReference type="VEuPathDB" id="FungiDB:ACJ73_09370"/>
<evidence type="ECO:0000256" key="1">
    <source>
        <dbReference type="SAM" id="MobiDB-lite"/>
    </source>
</evidence>
<gene>
    <name evidence="2" type="ORF">ACJ73_09370</name>
</gene>
<reference evidence="2 3" key="1">
    <citation type="submission" date="2015-08" db="EMBL/GenBank/DDBJ databases">
        <title>Emmonsia species relationships and genome sequence.</title>
        <authorList>
            <person name="Cuomo C.A."/>
            <person name="Schwartz I.S."/>
            <person name="Kenyon C."/>
            <person name="De Hoog G.S."/>
            <person name="Govender N.P."/>
            <person name="Botha A."/>
            <person name="Moreno L."/>
            <person name="De Vries M."/>
            <person name="Munoz J.F."/>
            <person name="Stielow J.B."/>
        </authorList>
    </citation>
    <scope>NUCLEOTIDE SEQUENCE [LARGE SCALE GENOMIC DNA]</scope>
    <source>
        <strain evidence="2 3">EI222</strain>
    </source>
</reference>
<feature type="non-terminal residue" evidence="2">
    <location>
        <position position="1"/>
    </location>
</feature>
<comment type="caution">
    <text evidence="2">The sequence shown here is derived from an EMBL/GenBank/DDBJ whole genome shotgun (WGS) entry which is preliminary data.</text>
</comment>
<dbReference type="Proteomes" id="UP000242791">
    <property type="component" value="Unassembled WGS sequence"/>
</dbReference>
<evidence type="ECO:0000313" key="3">
    <source>
        <dbReference type="Proteomes" id="UP000242791"/>
    </source>
</evidence>
<dbReference type="STRING" id="1658174.A0A1J9P6R3"/>
<feature type="compositionally biased region" description="Polar residues" evidence="1">
    <location>
        <begin position="25"/>
        <end position="35"/>
    </location>
</feature>
<name>A0A1J9P6R3_9EURO</name>
<proteinExistence type="predicted"/>
<dbReference type="AlphaFoldDB" id="A0A1J9P6R3"/>
<sequence>EDGVGNAIQAIYRDLEYAKTLVRQRSNATSASQTGVVPVGMEESSVGISSTTGLDADGDDEGDADADVAMEDSWTFVGDEAGPELARKSRARERDCDVPADVVAARVAGSNGSSGSGSHDGRSG</sequence>